<dbReference type="Pfam" id="PF14796">
    <property type="entry name" value="AP3B1_C"/>
    <property type="match status" value="1"/>
</dbReference>
<evidence type="ECO:0000256" key="7">
    <source>
        <dbReference type="ARBA" id="ARBA00023034"/>
    </source>
</evidence>
<reference evidence="15" key="1">
    <citation type="submission" date="2025-08" db="UniProtKB">
        <authorList>
            <consortium name="RefSeq"/>
        </authorList>
    </citation>
    <scope>IDENTIFICATION</scope>
</reference>
<keyword evidence="6 11" id="KW-0653">Protein transport</keyword>
<evidence type="ECO:0000256" key="4">
    <source>
        <dbReference type="ARBA" id="ARBA00022448"/>
    </source>
</evidence>
<evidence type="ECO:0000256" key="2">
    <source>
        <dbReference type="ARBA" id="ARBA00004555"/>
    </source>
</evidence>
<dbReference type="Pfam" id="PF01602">
    <property type="entry name" value="Adaptin_N"/>
    <property type="match status" value="1"/>
</dbReference>
<dbReference type="InterPro" id="IPR026739">
    <property type="entry name" value="AP_beta"/>
</dbReference>
<dbReference type="KEGG" id="alim:106515064"/>
<dbReference type="Gene3D" id="1.25.10.10">
    <property type="entry name" value="Leucine-rich Repeat Variant"/>
    <property type="match status" value="1"/>
</dbReference>
<evidence type="ECO:0000313" key="14">
    <source>
        <dbReference type="Proteomes" id="UP000192220"/>
    </source>
</evidence>
<dbReference type="STRING" id="52670.A0A2I4AXB6"/>
<dbReference type="Pfam" id="PF24080">
    <property type="entry name" value="AP3B1_C_2"/>
    <property type="match status" value="1"/>
</dbReference>
<evidence type="ECO:0000256" key="12">
    <source>
        <dbReference type="SAM" id="MobiDB-lite"/>
    </source>
</evidence>
<evidence type="ECO:0000256" key="6">
    <source>
        <dbReference type="ARBA" id="ARBA00022927"/>
    </source>
</evidence>
<dbReference type="Proteomes" id="UP000192220">
    <property type="component" value="Unplaced"/>
</dbReference>
<dbReference type="SUPFAM" id="SSF48371">
    <property type="entry name" value="ARM repeat"/>
    <property type="match status" value="1"/>
</dbReference>
<feature type="compositionally biased region" description="Basic and acidic residues" evidence="12">
    <location>
        <begin position="706"/>
        <end position="719"/>
    </location>
</feature>
<dbReference type="InterPro" id="IPR026740">
    <property type="entry name" value="AP3_beta"/>
</dbReference>
<dbReference type="GO" id="GO:0005794">
    <property type="term" value="C:Golgi apparatus"/>
    <property type="evidence" value="ECO:0007669"/>
    <property type="project" value="UniProtKB-SubCell"/>
</dbReference>
<evidence type="ECO:0000256" key="1">
    <source>
        <dbReference type="ARBA" id="ARBA00004145"/>
    </source>
</evidence>
<keyword evidence="4 11" id="KW-0813">Transport</keyword>
<protein>
    <recommendedName>
        <fullName evidence="11">AP-3 complex subunit beta</fullName>
    </recommendedName>
</protein>
<evidence type="ECO:0000256" key="9">
    <source>
        <dbReference type="ARBA" id="ARBA00023329"/>
    </source>
</evidence>
<dbReference type="InterPro" id="IPR029390">
    <property type="entry name" value="AP3B_C"/>
</dbReference>
<dbReference type="GO" id="GO:0016192">
    <property type="term" value="P:vesicle-mediated transport"/>
    <property type="evidence" value="ECO:0007669"/>
    <property type="project" value="InterPro"/>
</dbReference>
<feature type="domain" description="AP-3 complex subunit beta C-terminal" evidence="13">
    <location>
        <begin position="803"/>
        <end position="948"/>
    </location>
</feature>
<name>A0A2I4AXB6_AUSLI</name>
<feature type="region of interest" description="Disordered" evidence="12">
    <location>
        <begin position="663"/>
        <end position="798"/>
    </location>
</feature>
<dbReference type="InParanoid" id="A0A2I4AXB6"/>
<dbReference type="GO" id="GO:0006886">
    <property type="term" value="P:intracellular protein transport"/>
    <property type="evidence" value="ECO:0007669"/>
    <property type="project" value="InterPro"/>
</dbReference>
<keyword evidence="7" id="KW-0333">Golgi apparatus</keyword>
<dbReference type="GO" id="GO:0030123">
    <property type="term" value="C:AP-3 adaptor complex"/>
    <property type="evidence" value="ECO:0007669"/>
    <property type="project" value="UniProtKB-UniRule"/>
</dbReference>
<dbReference type="PIRSF" id="PIRSF037096">
    <property type="entry name" value="AP3_complex_beta"/>
    <property type="match status" value="1"/>
</dbReference>
<evidence type="ECO:0000259" key="13">
    <source>
        <dbReference type="SMART" id="SM01355"/>
    </source>
</evidence>
<feature type="non-terminal residue" evidence="15">
    <location>
        <position position="1005"/>
    </location>
</feature>
<accession>A0A2I4AXB6</accession>
<organism evidence="14 15">
    <name type="scientific">Austrofundulus limnaeus</name>
    <name type="common">Annual killifish</name>
    <dbReference type="NCBI Taxonomy" id="52670"/>
    <lineage>
        <taxon>Eukaryota</taxon>
        <taxon>Metazoa</taxon>
        <taxon>Chordata</taxon>
        <taxon>Craniata</taxon>
        <taxon>Vertebrata</taxon>
        <taxon>Euteleostomi</taxon>
        <taxon>Actinopterygii</taxon>
        <taxon>Neopterygii</taxon>
        <taxon>Teleostei</taxon>
        <taxon>Neoteleostei</taxon>
        <taxon>Acanthomorphata</taxon>
        <taxon>Ovalentaria</taxon>
        <taxon>Atherinomorphae</taxon>
        <taxon>Cyprinodontiformes</taxon>
        <taxon>Rivulidae</taxon>
        <taxon>Austrofundulus</taxon>
    </lineage>
</organism>
<proteinExistence type="inferred from homology"/>
<evidence type="ECO:0000256" key="10">
    <source>
        <dbReference type="ARBA" id="ARBA00023570"/>
    </source>
</evidence>
<evidence type="ECO:0000256" key="8">
    <source>
        <dbReference type="ARBA" id="ARBA00023136"/>
    </source>
</evidence>
<feature type="compositionally biased region" description="Low complexity" evidence="12">
    <location>
        <begin position="766"/>
        <end position="777"/>
    </location>
</feature>
<dbReference type="InterPro" id="IPR011989">
    <property type="entry name" value="ARM-like"/>
</dbReference>
<sequence>MSTAALYNDQGAAEAAVEAGQETTPTSSSSGAAFGLFSTDFKKNEDLKEMLESNKESLKLEAMKRIVQLISKGKNASELFPAIVKNVASKNIELKKLVYVYLVRYAEEQQDLALLSISTFQRALKDPNQFIRASALRVLSSIRVPIIVPIMMLAIKEAAADLSPYVRKTSAHAIQKLHSLDPDQKEQLIEVIEKLLKDKSTLVAGSVVMAFEEVCPDRIDLIHKNYRKLCNLLVDVEEWGQVVIINMLTRYARTQFTTPWKEDAVFDENNEKTFYDSDSEDKKDQTEAKPYIMDPDHRLLLRNTKPLLQSRNTAVVMAVSQLYWHLAPKHEIGIVTKSLVRLLRSHREVQFIVLQNIATMSIQRKGMFEPYLKSFYVRSTDATHIKTLKLEILTNLATEANISTILREFQTYVKSQDKAFAAATIQAIGRCATNISEVTDTCLNGLVLLLSNRDETVVAESVVVIKKLLQTQPTQHSDIIKHMAKLFDNITVPMARASILWLIGEYCERVPKIAPDLLRKMAKTFTAEEDIVKLQTVNLAAKLYLTNSKQTKLLTQYILNLGKYDQNYDIRDRTRFIRQLIVPNEKSGALSKYARRILLAAKPAPVLESAFKDRDRFQLGTLSHSLNIKASGYQELSDWPAVAPDPTVRNVEVIDPVKEWAPSLGKAKQPKSDDKFYSDEEEKGEEGSDSSSSEDSSSSTEESGSESEKESNEESEKTSTDSGKSSSDSERSSSESEAEQKKKNTKKKNKPAAADSDSVESEAKDSSSSTESSSESNSESDSDSDSPAPQKISVKAKPKVELKAKKEVSLLDLDDFSPAPTNAPKPSVISSSLLSDLKGLSLSNVSPTLQITTSSFGPEKTHELLHHMTGKGLSAKYHFPRQPCLYQPQMVAVQLILTNTLDHSLEEIHVGDRSPASLSIHCFNTIERLEPGASVTVSMGIDFSDSTQAANFHLCTKEDQFSVSIQPAVGELLMPSTMTEPDFCKEQKKLQGMNETSATIIMATA</sequence>
<feature type="compositionally biased region" description="Basic and acidic residues" evidence="12">
    <location>
        <begin position="727"/>
        <end position="742"/>
    </location>
</feature>
<keyword evidence="14" id="KW-1185">Reference proteome</keyword>
<evidence type="ECO:0000313" key="15">
    <source>
        <dbReference type="RefSeq" id="XP_013860130.1"/>
    </source>
</evidence>
<evidence type="ECO:0000256" key="5">
    <source>
        <dbReference type="ARBA" id="ARBA00022553"/>
    </source>
</evidence>
<dbReference type="InterPro" id="IPR056314">
    <property type="entry name" value="AP3B1/2_C"/>
</dbReference>
<comment type="function">
    <text evidence="10">Subunit of non-clathrin- and clathrin-associated adaptor protein complex 3 (AP-3) that plays a role in protein sorting in the late-Golgi/trans-Golgi network (TGN) and/or endosomes. The AP complexes mediate both the recruitment of clathrin to membranes and the recognition of sorting signals within the cytosolic tails of transmembrane cargo molecules. AP-3 appears to be involved in the sorting of a subset of transmembrane proteins targeted to lysosomes and lysosome-related organelles. In concert with the BLOC-1 complex, AP-3 is required to target cargos into vesicles assembled at cell bodies for delivery into neurites and nerve terminals.</text>
</comment>
<evidence type="ECO:0000256" key="11">
    <source>
        <dbReference type="PIRNR" id="PIRNR037096"/>
    </source>
</evidence>
<dbReference type="GO" id="GO:0030665">
    <property type="term" value="C:clathrin-coated vesicle membrane"/>
    <property type="evidence" value="ECO:0007669"/>
    <property type="project" value="UniProtKB-SubCell"/>
</dbReference>
<keyword evidence="8 11" id="KW-0472">Membrane</keyword>
<dbReference type="GeneID" id="106515064"/>
<keyword evidence="5" id="KW-0597">Phosphoprotein</keyword>
<comment type="similarity">
    <text evidence="3 11">Belongs to the adaptor complexes large subunit family.</text>
</comment>
<dbReference type="PANTHER" id="PTHR11134">
    <property type="entry name" value="ADAPTOR COMPLEX SUBUNIT BETA FAMILY MEMBER"/>
    <property type="match status" value="1"/>
</dbReference>
<feature type="compositionally biased region" description="Acidic residues" evidence="12">
    <location>
        <begin position="679"/>
        <end position="688"/>
    </location>
</feature>
<dbReference type="InterPro" id="IPR016024">
    <property type="entry name" value="ARM-type_fold"/>
</dbReference>
<evidence type="ECO:0000256" key="3">
    <source>
        <dbReference type="ARBA" id="ARBA00006613"/>
    </source>
</evidence>
<dbReference type="SMART" id="SM01355">
    <property type="entry name" value="AP3B1_C"/>
    <property type="match status" value="1"/>
</dbReference>
<keyword evidence="9" id="KW-0968">Cytoplasmic vesicle</keyword>
<comment type="subcellular location">
    <subcellularLocation>
        <location evidence="1">Cytoplasmic vesicle</location>
        <location evidence="1">Clathrin-coated vesicle membrane</location>
        <topology evidence="1">Peripheral membrane protein</topology>
        <orientation evidence="1">Cytoplasmic side</orientation>
    </subcellularLocation>
    <subcellularLocation>
        <location evidence="2">Golgi apparatus</location>
    </subcellularLocation>
</comment>
<dbReference type="OrthoDB" id="302453at2759"/>
<dbReference type="InterPro" id="IPR002553">
    <property type="entry name" value="Clathrin/coatomer_adapt-like_N"/>
</dbReference>
<feature type="compositionally biased region" description="Low complexity" evidence="12">
    <location>
        <begin position="689"/>
        <end position="702"/>
    </location>
</feature>
<dbReference type="AlphaFoldDB" id="A0A2I4AXB6"/>
<gene>
    <name evidence="15" type="primary">LOC106515064</name>
</gene>
<dbReference type="RefSeq" id="XP_013860130.1">
    <property type="nucleotide sequence ID" value="XM_014004676.1"/>
</dbReference>